<proteinExistence type="predicted"/>
<dbReference type="CDD" id="cd12148">
    <property type="entry name" value="fungal_TF_MHR"/>
    <property type="match status" value="1"/>
</dbReference>
<dbReference type="Gene3D" id="4.10.240.10">
    <property type="entry name" value="Zn(2)-C6 fungal-type DNA-binding domain"/>
    <property type="match status" value="1"/>
</dbReference>
<reference evidence="10 11" key="1">
    <citation type="submission" date="2017-06" db="EMBL/GenBank/DDBJ databases">
        <title>Comparative genomic analysis of Ambrosia Fusariam Clade fungi.</title>
        <authorList>
            <person name="Stajich J.E."/>
            <person name="Carrillo J."/>
            <person name="Kijimoto T."/>
            <person name="Eskalen A."/>
            <person name="O'Donnell K."/>
            <person name="Kasson M."/>
        </authorList>
    </citation>
    <scope>NUCLEOTIDE SEQUENCE [LARGE SCALE GENOMIC DNA]</scope>
    <source>
        <strain evidence="10">UCR3666</strain>
    </source>
</reference>
<evidence type="ECO:0000256" key="6">
    <source>
        <dbReference type="ARBA" id="ARBA00023242"/>
    </source>
</evidence>
<dbReference type="SMART" id="SM00906">
    <property type="entry name" value="Fungal_trans"/>
    <property type="match status" value="1"/>
</dbReference>
<dbReference type="PROSITE" id="PS00463">
    <property type="entry name" value="ZN2_CY6_FUNGAL_1"/>
    <property type="match status" value="1"/>
</dbReference>
<dbReference type="OrthoDB" id="3037908at2759"/>
<accession>A0A3M2SIP1</accession>
<evidence type="ECO:0000256" key="1">
    <source>
        <dbReference type="ARBA" id="ARBA00004123"/>
    </source>
</evidence>
<feature type="transmembrane region" description="Helical" evidence="8">
    <location>
        <begin position="585"/>
        <end position="603"/>
    </location>
</feature>
<dbReference type="GO" id="GO:0005634">
    <property type="term" value="C:nucleus"/>
    <property type="evidence" value="ECO:0007669"/>
    <property type="project" value="UniProtKB-SubCell"/>
</dbReference>
<comment type="caution">
    <text evidence="10">The sequence shown here is derived from an EMBL/GenBank/DDBJ whole genome shotgun (WGS) entry which is preliminary data.</text>
</comment>
<dbReference type="PROSITE" id="PS50048">
    <property type="entry name" value="ZN2_CY6_FUNGAL_2"/>
    <property type="match status" value="1"/>
</dbReference>
<keyword evidence="8" id="KW-0812">Transmembrane</keyword>
<keyword evidence="4" id="KW-0238">DNA-binding</keyword>
<sequence>MQETPHMMLSPSSEARGGVETDAETPSILVATPSEPASTRSKRNKSTDGSVGYQDPGPRKVRKVSRACDFCKSRKARCTGDLPCAKCVAKGRECSYDAKYTRGRPPTPPPAETRPKTSSTSAFVDDLSRLHALPTNRGPTTAVGDDLGLLRRPNESTVPSRSSPELSIAEVQGQVFDSKSGLTFIQRALKRLSAQNKNGATGKTQTVSDNQALMTAGDKPLPEFPGNGISTLPDLAECSKLLALYFEVCIATYRMLHRPTAESWLAILKRNHDEGRALWTDIGRAEAAIVLAALAIARLHQEKSRGFLSAEDESQALRASDELYILSSRFADEEAGFPRLESAQAKIIHVLYLLTTSRFNRGWYVFGNALHLVTALGLYRRNNWKRGRSSRNDYIHTQCGLRTFWTAYIVDNYLAVIFGRPRHFHDEDINQDLPESVDDEAMTVDGPINAADTPKDCHIDALIFHARIAKLVGSVSREVYTFRAISEADRVSAANRLIQRVREWHASLPIHLGSIPPSMLIPSYRRQATVLRLAHLHAILHANRLFLLGSSSNTHENQVTECIKAAKAVLETVDELAQEGPIFHAFWWTHYVTFCALVVTYVWEIRQRRIKHSKSRHDRSMLLELAERCHTHLANATASNSPSRRYAVILEEFRTVITDSDTRTTAYPSEQTAELSHVGQCDLPEHALAVGAMPGGVGQAVDIGNASILNDAHLFSQWNTTDWLDIDSSAFWMQMDTDESMLWPDMG</sequence>
<organism evidence="10 11">
    <name type="scientific">Fusarium kuroshium</name>
    <dbReference type="NCBI Taxonomy" id="2010991"/>
    <lineage>
        <taxon>Eukaryota</taxon>
        <taxon>Fungi</taxon>
        <taxon>Dikarya</taxon>
        <taxon>Ascomycota</taxon>
        <taxon>Pezizomycotina</taxon>
        <taxon>Sordariomycetes</taxon>
        <taxon>Hypocreomycetidae</taxon>
        <taxon>Hypocreales</taxon>
        <taxon>Nectriaceae</taxon>
        <taxon>Fusarium</taxon>
        <taxon>Fusarium solani species complex</taxon>
    </lineage>
</organism>
<evidence type="ECO:0000256" key="8">
    <source>
        <dbReference type="SAM" id="Phobius"/>
    </source>
</evidence>
<keyword evidence="6" id="KW-0539">Nucleus</keyword>
<dbReference type="SUPFAM" id="SSF57701">
    <property type="entry name" value="Zn2/Cys6 DNA-binding domain"/>
    <property type="match status" value="1"/>
</dbReference>
<dbReference type="InterPro" id="IPR001138">
    <property type="entry name" value="Zn2Cys6_DnaBD"/>
</dbReference>
<keyword evidence="2" id="KW-0479">Metal-binding</keyword>
<dbReference type="Proteomes" id="UP000277212">
    <property type="component" value="Unassembled WGS sequence"/>
</dbReference>
<evidence type="ECO:0000256" key="7">
    <source>
        <dbReference type="SAM" id="MobiDB-lite"/>
    </source>
</evidence>
<dbReference type="GO" id="GO:0043565">
    <property type="term" value="F:sequence-specific DNA binding"/>
    <property type="evidence" value="ECO:0007669"/>
    <property type="project" value="TreeGrafter"/>
</dbReference>
<dbReference type="GO" id="GO:0045944">
    <property type="term" value="P:positive regulation of transcription by RNA polymerase II"/>
    <property type="evidence" value="ECO:0007669"/>
    <property type="project" value="TreeGrafter"/>
</dbReference>
<feature type="domain" description="Zn(2)-C6 fungal-type" evidence="9">
    <location>
        <begin position="67"/>
        <end position="96"/>
    </location>
</feature>
<comment type="subcellular location">
    <subcellularLocation>
        <location evidence="1">Nucleus</location>
    </subcellularLocation>
</comment>
<dbReference type="InterPro" id="IPR036864">
    <property type="entry name" value="Zn2-C6_fun-type_DNA-bd_sf"/>
</dbReference>
<evidence type="ECO:0000256" key="2">
    <source>
        <dbReference type="ARBA" id="ARBA00022723"/>
    </source>
</evidence>
<gene>
    <name evidence="10" type="ORF">CDV36_002883</name>
</gene>
<keyword evidence="8" id="KW-1133">Transmembrane helix</keyword>
<dbReference type="GO" id="GO:0006351">
    <property type="term" value="P:DNA-templated transcription"/>
    <property type="evidence" value="ECO:0007669"/>
    <property type="project" value="InterPro"/>
</dbReference>
<dbReference type="InterPro" id="IPR051711">
    <property type="entry name" value="Stress_Response_Reg"/>
</dbReference>
<dbReference type="AlphaFoldDB" id="A0A3M2SIP1"/>
<dbReference type="InterPro" id="IPR007219">
    <property type="entry name" value="XnlR_reg_dom"/>
</dbReference>
<name>A0A3M2SIP1_9HYPO</name>
<keyword evidence="5" id="KW-0804">Transcription</keyword>
<evidence type="ECO:0000313" key="10">
    <source>
        <dbReference type="EMBL" id="RMJ17421.1"/>
    </source>
</evidence>
<keyword evidence="11" id="KW-1185">Reference proteome</keyword>
<dbReference type="STRING" id="2010991.A0A3M2SIP1"/>
<feature type="region of interest" description="Disordered" evidence="7">
    <location>
        <begin position="98"/>
        <end position="166"/>
    </location>
</feature>
<feature type="compositionally biased region" description="Polar residues" evidence="7">
    <location>
        <begin position="155"/>
        <end position="165"/>
    </location>
</feature>
<keyword evidence="3" id="KW-0805">Transcription regulation</keyword>
<dbReference type="SMART" id="SM00066">
    <property type="entry name" value="GAL4"/>
    <property type="match status" value="1"/>
</dbReference>
<dbReference type="Pfam" id="PF04082">
    <property type="entry name" value="Fungal_trans"/>
    <property type="match status" value="1"/>
</dbReference>
<dbReference type="Pfam" id="PF00172">
    <property type="entry name" value="Zn_clus"/>
    <property type="match status" value="1"/>
</dbReference>
<dbReference type="EMBL" id="NKUJ01000032">
    <property type="protein sequence ID" value="RMJ17421.1"/>
    <property type="molecule type" value="Genomic_DNA"/>
</dbReference>
<dbReference type="GO" id="GO:0000981">
    <property type="term" value="F:DNA-binding transcription factor activity, RNA polymerase II-specific"/>
    <property type="evidence" value="ECO:0007669"/>
    <property type="project" value="InterPro"/>
</dbReference>
<protein>
    <recommendedName>
        <fullName evidence="9">Zn(2)-C6 fungal-type domain-containing protein</fullName>
    </recommendedName>
</protein>
<evidence type="ECO:0000256" key="5">
    <source>
        <dbReference type="ARBA" id="ARBA00023163"/>
    </source>
</evidence>
<evidence type="ECO:0000256" key="3">
    <source>
        <dbReference type="ARBA" id="ARBA00023015"/>
    </source>
</evidence>
<dbReference type="PANTHER" id="PTHR47540:SF2">
    <property type="entry name" value="ZN(II)2CYS6 TRANSCRIPTION FACTOR (EUROFUNG)"/>
    <property type="match status" value="1"/>
</dbReference>
<dbReference type="PANTHER" id="PTHR47540">
    <property type="entry name" value="THIAMINE REPRESSIBLE GENES REGULATORY PROTEIN THI5"/>
    <property type="match status" value="1"/>
</dbReference>
<feature type="region of interest" description="Disordered" evidence="7">
    <location>
        <begin position="1"/>
        <end position="65"/>
    </location>
</feature>
<evidence type="ECO:0000313" key="11">
    <source>
        <dbReference type="Proteomes" id="UP000277212"/>
    </source>
</evidence>
<evidence type="ECO:0000259" key="9">
    <source>
        <dbReference type="PROSITE" id="PS50048"/>
    </source>
</evidence>
<dbReference type="CDD" id="cd00067">
    <property type="entry name" value="GAL4"/>
    <property type="match status" value="1"/>
</dbReference>
<dbReference type="GO" id="GO:0008270">
    <property type="term" value="F:zinc ion binding"/>
    <property type="evidence" value="ECO:0007669"/>
    <property type="project" value="InterPro"/>
</dbReference>
<evidence type="ECO:0000256" key="4">
    <source>
        <dbReference type="ARBA" id="ARBA00023125"/>
    </source>
</evidence>
<keyword evidence="8" id="KW-0472">Membrane</keyword>